<evidence type="ECO:0000256" key="1">
    <source>
        <dbReference type="ARBA" id="ARBA00004123"/>
    </source>
</evidence>
<dbReference type="PANTHER" id="PTHR15528:SF11">
    <property type="entry name" value="FI18188P1"/>
    <property type="match status" value="1"/>
</dbReference>
<dbReference type="Pfam" id="PF23774">
    <property type="entry name" value="TPR_GEMI5"/>
    <property type="match status" value="1"/>
</dbReference>
<feature type="region of interest" description="Disordered" evidence="7">
    <location>
        <begin position="1132"/>
        <end position="1270"/>
    </location>
</feature>
<evidence type="ECO:0000313" key="9">
    <source>
        <dbReference type="EMBL" id="KKA30260.1"/>
    </source>
</evidence>
<dbReference type="OrthoDB" id="7326421at2759"/>
<feature type="compositionally biased region" description="Polar residues" evidence="7">
    <location>
        <begin position="825"/>
        <end position="846"/>
    </location>
</feature>
<dbReference type="InterPro" id="IPR015943">
    <property type="entry name" value="WD40/YVTN_repeat-like_dom_sf"/>
</dbReference>
<comment type="caution">
    <text evidence="9">The sequence shown here is derived from an EMBL/GenBank/DDBJ whole genome shotgun (WGS) entry which is preliminary data.</text>
</comment>
<feature type="compositionally biased region" description="Polar residues" evidence="7">
    <location>
        <begin position="494"/>
        <end position="505"/>
    </location>
</feature>
<keyword evidence="6" id="KW-0539">Nucleus</keyword>
<evidence type="ECO:0000259" key="8">
    <source>
        <dbReference type="Pfam" id="PF23774"/>
    </source>
</evidence>
<evidence type="ECO:0000256" key="5">
    <source>
        <dbReference type="ARBA" id="ARBA00023163"/>
    </source>
</evidence>
<reference evidence="9 10" key="1">
    <citation type="submission" date="2015-03" db="EMBL/GenBank/DDBJ databases">
        <authorList>
            <person name="Radwan O."/>
            <person name="Al-Naeli F.A."/>
            <person name="Rendon G.A."/>
            <person name="Fields C."/>
        </authorList>
    </citation>
    <scope>NUCLEOTIDE SEQUENCE [LARGE SCALE GENOMIC DNA]</scope>
    <source>
        <strain evidence="9">CR-DP1</strain>
    </source>
</reference>
<dbReference type="GO" id="GO:0003712">
    <property type="term" value="F:transcription coregulator activity"/>
    <property type="evidence" value="ECO:0007669"/>
    <property type="project" value="InterPro"/>
</dbReference>
<feature type="compositionally biased region" description="Low complexity" evidence="7">
    <location>
        <begin position="1653"/>
        <end position="1673"/>
    </location>
</feature>
<feature type="region of interest" description="Disordered" evidence="7">
    <location>
        <begin position="1439"/>
        <end position="1487"/>
    </location>
</feature>
<feature type="compositionally biased region" description="Polar residues" evidence="7">
    <location>
        <begin position="15"/>
        <end position="26"/>
    </location>
</feature>
<proteinExistence type="predicted"/>
<gene>
    <name evidence="9" type="ORF">TD95_002214</name>
</gene>
<evidence type="ECO:0000256" key="6">
    <source>
        <dbReference type="ARBA" id="ARBA00023242"/>
    </source>
</evidence>
<feature type="compositionally biased region" description="Pro residues" evidence="7">
    <location>
        <begin position="1509"/>
        <end position="1521"/>
    </location>
</feature>
<keyword evidence="10" id="KW-1185">Reference proteome</keyword>
<evidence type="ECO:0000256" key="7">
    <source>
        <dbReference type="SAM" id="MobiDB-lite"/>
    </source>
</evidence>
<name>A0A0F4ZJ85_9PEZI</name>
<organism evidence="9 10">
    <name type="scientific">Thielaviopsis punctulata</name>
    <dbReference type="NCBI Taxonomy" id="72032"/>
    <lineage>
        <taxon>Eukaryota</taxon>
        <taxon>Fungi</taxon>
        <taxon>Dikarya</taxon>
        <taxon>Ascomycota</taxon>
        <taxon>Pezizomycotina</taxon>
        <taxon>Sordariomycetes</taxon>
        <taxon>Hypocreomycetidae</taxon>
        <taxon>Microascales</taxon>
        <taxon>Ceratocystidaceae</taxon>
        <taxon>Thielaviopsis</taxon>
    </lineage>
</organism>
<keyword evidence="3" id="KW-0694">RNA-binding</keyword>
<evidence type="ECO:0000313" key="10">
    <source>
        <dbReference type="Proteomes" id="UP000033483"/>
    </source>
</evidence>
<feature type="compositionally biased region" description="Polar residues" evidence="7">
    <location>
        <begin position="1626"/>
        <end position="1635"/>
    </location>
</feature>
<feature type="domain" description="Gem-associated protein 5 TPR" evidence="8">
    <location>
        <begin position="568"/>
        <end position="721"/>
    </location>
</feature>
<feature type="compositionally biased region" description="Basic and acidic residues" evidence="7">
    <location>
        <begin position="1022"/>
        <end position="1046"/>
    </location>
</feature>
<protein>
    <recommendedName>
        <fullName evidence="8">Gem-associated protein 5 TPR domain-containing protein</fullName>
    </recommendedName>
</protein>
<dbReference type="SUPFAM" id="SSF50978">
    <property type="entry name" value="WD40 repeat-like"/>
    <property type="match status" value="1"/>
</dbReference>
<feature type="compositionally biased region" description="Basic and acidic residues" evidence="7">
    <location>
        <begin position="1609"/>
        <end position="1625"/>
    </location>
</feature>
<evidence type="ECO:0000256" key="4">
    <source>
        <dbReference type="ARBA" id="ARBA00023015"/>
    </source>
</evidence>
<feature type="region of interest" description="Disordered" evidence="7">
    <location>
        <begin position="1500"/>
        <end position="1691"/>
    </location>
</feature>
<feature type="compositionally biased region" description="Basic and acidic residues" evidence="7">
    <location>
        <begin position="1183"/>
        <end position="1196"/>
    </location>
</feature>
<dbReference type="PANTHER" id="PTHR15528">
    <property type="entry name" value="PEROXISOME PROLIFERATOR ACTIVATED RECEPTOR GAMMA COACTIVATOR 1 PGC-1 -RELATED"/>
    <property type="match status" value="1"/>
</dbReference>
<dbReference type="InterPro" id="IPR034605">
    <property type="entry name" value="PGC-1"/>
</dbReference>
<dbReference type="InterPro" id="IPR036322">
    <property type="entry name" value="WD40_repeat_dom_sf"/>
</dbReference>
<dbReference type="GO" id="GO:0045944">
    <property type="term" value="P:positive regulation of transcription by RNA polymerase II"/>
    <property type="evidence" value="ECO:0007669"/>
    <property type="project" value="TreeGrafter"/>
</dbReference>
<dbReference type="EMBL" id="LAEV01000447">
    <property type="protein sequence ID" value="KKA30260.1"/>
    <property type="molecule type" value="Genomic_DNA"/>
</dbReference>
<keyword evidence="2" id="KW-0597">Phosphoprotein</keyword>
<keyword evidence="4" id="KW-0805">Transcription regulation</keyword>
<keyword evidence="5" id="KW-0804">Transcription</keyword>
<comment type="subcellular location">
    <subcellularLocation>
        <location evidence="1">Nucleus</location>
    </subcellularLocation>
</comment>
<feature type="non-terminal residue" evidence="9">
    <location>
        <position position="1"/>
    </location>
</feature>
<evidence type="ECO:0000256" key="3">
    <source>
        <dbReference type="ARBA" id="ARBA00022884"/>
    </source>
</evidence>
<feature type="compositionally biased region" description="Low complexity" evidence="7">
    <location>
        <begin position="883"/>
        <end position="899"/>
    </location>
</feature>
<dbReference type="InterPro" id="IPR056421">
    <property type="entry name" value="TPR_GEMI5"/>
</dbReference>
<feature type="compositionally biased region" description="Polar residues" evidence="7">
    <location>
        <begin position="513"/>
        <end position="527"/>
    </location>
</feature>
<feature type="compositionally biased region" description="Low complexity" evidence="7">
    <location>
        <begin position="1356"/>
        <end position="1368"/>
    </location>
</feature>
<dbReference type="GO" id="GO:0003723">
    <property type="term" value="F:RNA binding"/>
    <property type="evidence" value="ECO:0007669"/>
    <property type="project" value="UniProtKB-KW"/>
</dbReference>
<feature type="compositionally biased region" description="Polar residues" evidence="7">
    <location>
        <begin position="420"/>
        <end position="442"/>
    </location>
</feature>
<dbReference type="Proteomes" id="UP000033483">
    <property type="component" value="Unassembled WGS sequence"/>
</dbReference>
<accession>A0A0F4ZJ85</accession>
<feature type="region of interest" description="Disordered" evidence="7">
    <location>
        <begin position="952"/>
        <end position="1068"/>
    </location>
</feature>
<evidence type="ECO:0000256" key="2">
    <source>
        <dbReference type="ARBA" id="ARBA00022553"/>
    </source>
</evidence>
<feature type="region of interest" description="Disordered" evidence="7">
    <location>
        <begin position="787"/>
        <end position="899"/>
    </location>
</feature>
<sequence length="1691" mass="186171">KNKVYHGFIMSMNSRQQRLPSRNSQRSRGRTNDMRDFATAPPPKIPKDFEPCAATSSMFLYAHGTSIICCRHNSLEIERRFTRHNEEVQLLAVDNCSPQGAGRLVVSYDASQIAIVWDLSTGNEVARFECYDHPTTVTWMRNGNIAFGNTQGHIIQFEPGTEEHISTITLSQIPITALAVANDNVTFAIGYSNGTLLVANVTERFHILHTLTSNRTPSPIVTLQWHSSTPQQKSTMLAAQTRDGDLRVWSVPKSAHGGSPIAVRILSKNDKGEESVPGPNWMAWSKNGRIIQYSQNETLSWDVRTRHVTRDVIPTVGEVNGIAIYGAGACLFTLGANNTVQQFDLNAPSVLVKNVQHPAHVLPPSPPVSIEEAEKAMGMVVASSSESEIPFNPSDVTESEEDQEGYISNGASMERGYTDGESTSFLSSQGGEQPSDMGSKTVSIPGYGKVRSRGGKSDHTYISTGSRAQGLSAHNSARYTPQQQRGHDSRIHDFQSQSSLNTASTRPRMRAGSRQTSTPTMDSSSTGHIDIFKFTRTRLDDIPHKHMPISDKMHLTNDDLRRQMLNTIFGWKGEVEELILDEMTRHPRGSSVKIMLSKWIDQPINEDDIMDSTDLMSSSDWMLLALSGIGTQPSQQKLGRAYITKLLEQRDLHAAVTIMLGMGDYNDAIEVYISHKHYLEALILTCLYCPTVWERQCAIVKKWGEWAVQHGHQKLAIRCFACTERESTEPWASPSAAQLTFQSLGPDIFSPPLSPPSAKGPQRSIAKSSALKLITSFGEQGQKSKFFSEDYDDSKTPVPGGVNTAGLHQPPGQDDDPTTAILRPSNRSAFNTPTSTRSYASGTSGYSRKRLPSIGELPSDVKKLEPVNRQATRTQAPPEADNTSSLSTGLTLSRAATASPMMMRDNYRRLTHEQPLPSPGLSMSQKMEMLNNRNASRNASRDRVNRLQLNIDTARAMDENEQPAVSSARYHWPRRRGPASVSSVTSASTSRSHRNANKPSLDGPVNSIDAATDYRRHMRRQSSRERGRGGSRDRGVGREPSLDRGRSAVAVNYPAKRSPTSPVPMSPEDIVSLKVKSTASIDAASSSRKANNSSRASNRSARSRSRARGMAERGIPLTINTTNILSQIESNRRGIKSPTSPAPMSALIPDLSGSEDEQDYQLALADQDKFRQARSASRNQNRKTPDPIKQTEKQQEQQEQQQQRVPSPNMTRMGASSRPGSHEHAGDLRRIREDRQRKKELAARELEERRRELANNAQAGPIIHPNDIPTDQFSRPSTANEMMASQYYDMGRSATADPYNGSSKSRQQASFGLPATPKAMRLVHDSLEFKAQQPLMPHMPEQFLPATSFSNDKKQQQQQQQQQQQKQNTPPPPPSQQDLQLLPATTFFSGSQQSGGPSALNIDNDVEIAPAPATAALPSMLQTGGLTLLPSTVYQPPSKAIPRCQSAPIPDEPSFTRSRSVRHQNRPRQDSQTSRYDRDMSPAPPVLKELRHLVAPKTSMNDMKKSQATPPPPPPPPPPSGHLPAVPTGALAAGMIEIVKDDDKPKPVLGGYDAPMTVPPSDFMVPVLPPPAPPLKGHSRGRSIADSAPLAPSQQQQQSSGSIAGRFSKATERLRSASRSRKDNPSRSAPLSPQDGQVPPYESVVIPTSYHRQQSQQQQQQQQQQSQQQQQQQVPMDLDSLPTGLSQNEFI</sequence>
<dbReference type="GO" id="GO:0005634">
    <property type="term" value="C:nucleus"/>
    <property type="evidence" value="ECO:0007669"/>
    <property type="project" value="UniProtKB-SubCell"/>
</dbReference>
<feature type="compositionally biased region" description="Low complexity" evidence="7">
    <location>
        <begin position="1083"/>
        <end position="1100"/>
    </location>
</feature>
<feature type="compositionally biased region" description="Low complexity" evidence="7">
    <location>
        <begin position="979"/>
        <end position="990"/>
    </location>
</feature>
<feature type="region of interest" description="Disordered" evidence="7">
    <location>
        <begin position="1342"/>
        <end position="1379"/>
    </location>
</feature>
<dbReference type="Gene3D" id="2.130.10.10">
    <property type="entry name" value="YVTN repeat-like/Quinoprotein amine dehydrogenase"/>
    <property type="match status" value="1"/>
</dbReference>
<feature type="compositionally biased region" description="Basic and acidic residues" evidence="7">
    <location>
        <begin position="1220"/>
        <end position="1253"/>
    </location>
</feature>
<feature type="region of interest" description="Disordered" evidence="7">
    <location>
        <begin position="15"/>
        <end position="42"/>
    </location>
</feature>
<feature type="region of interest" description="Disordered" evidence="7">
    <location>
        <begin position="410"/>
        <end position="527"/>
    </location>
</feature>
<feature type="compositionally biased region" description="Polar residues" evidence="7">
    <location>
        <begin position="460"/>
        <end position="484"/>
    </location>
</feature>
<feature type="region of interest" description="Disordered" evidence="7">
    <location>
        <begin position="1081"/>
        <end position="1115"/>
    </location>
</feature>